<dbReference type="EMBL" id="CP007055">
    <property type="protein sequence ID" value="AHG00122.1"/>
    <property type="molecule type" value="Genomic_DNA"/>
</dbReference>
<evidence type="ECO:0000313" key="1">
    <source>
        <dbReference type="EMBL" id="AHG00122.1"/>
    </source>
</evidence>
<protein>
    <submittedName>
        <fullName evidence="1">Uncharacterized protein</fullName>
    </submittedName>
</protein>
<sequence>MCCSNLSQCMTQRLTIGGSETPSNFEITVDGTIEPTTEDPFEDAIIASGTTVEGAVDSEHLEFQFSGDVTDITLTGEQPDVEIDGEAVDPGEYVA</sequence>
<proteinExistence type="predicted"/>
<dbReference type="AlphaFoldDB" id="W0JS45"/>
<evidence type="ECO:0000313" key="2">
    <source>
        <dbReference type="Proteomes" id="UP000019024"/>
    </source>
</evidence>
<organism evidence="1 2">
    <name type="scientific">Halostagnicola larsenii XH-48</name>
    <dbReference type="NCBI Taxonomy" id="797299"/>
    <lineage>
        <taxon>Archaea</taxon>
        <taxon>Methanobacteriati</taxon>
        <taxon>Methanobacteriota</taxon>
        <taxon>Stenosarchaea group</taxon>
        <taxon>Halobacteria</taxon>
        <taxon>Halobacteriales</taxon>
        <taxon>Natrialbaceae</taxon>
        <taxon>Halostagnicola</taxon>
    </lineage>
</organism>
<name>W0JS45_9EURY</name>
<reference evidence="1 2" key="1">
    <citation type="submission" date="2014-01" db="EMBL/GenBank/DDBJ databases">
        <authorList>
            <consortium name="DOE Joint Genome Institute"/>
            <person name="Anderson I."/>
            <person name="Huntemann M."/>
            <person name="Han J."/>
            <person name="Chen A."/>
            <person name="Kyrpides N."/>
            <person name="Mavromatis K."/>
            <person name="Markowitz V."/>
            <person name="Palaniappan K."/>
            <person name="Ivanova N."/>
            <person name="Schaumberg A."/>
            <person name="Pati A."/>
            <person name="Liolios K."/>
            <person name="Nordberg H.P."/>
            <person name="Cantor M.N."/>
            <person name="Hua S.X."/>
            <person name="Woyke T."/>
        </authorList>
    </citation>
    <scope>NUCLEOTIDE SEQUENCE [LARGE SCALE GENOMIC DNA]</scope>
    <source>
        <strain evidence="1 2">XH-48</strain>
    </source>
</reference>
<dbReference type="eggNOG" id="arCOG10187">
    <property type="taxonomic scope" value="Archaea"/>
</dbReference>
<dbReference type="HOGENOM" id="CLU_2366111_0_0_2"/>
<accession>W0JS45</accession>
<keyword evidence="2" id="KW-1185">Reference proteome</keyword>
<dbReference type="Proteomes" id="UP000019024">
    <property type="component" value="Chromosome"/>
</dbReference>
<gene>
    <name evidence="1" type="ORF">HALLA_16270</name>
</gene>
<dbReference type="KEGG" id="hlr:HALLA_16270"/>